<dbReference type="Proteomes" id="UP000474640">
    <property type="component" value="Unassembled WGS sequence"/>
</dbReference>
<name>A0A7C8RKW2_ORBOL</name>
<organism evidence="2 3">
    <name type="scientific">Orbilia oligospora</name>
    <name type="common">Nematode-trapping fungus</name>
    <name type="synonym">Arthrobotrys oligospora</name>
    <dbReference type="NCBI Taxonomy" id="2813651"/>
    <lineage>
        <taxon>Eukaryota</taxon>
        <taxon>Fungi</taxon>
        <taxon>Dikarya</taxon>
        <taxon>Ascomycota</taxon>
        <taxon>Pezizomycotina</taxon>
        <taxon>Orbiliomycetes</taxon>
        <taxon>Orbiliales</taxon>
        <taxon>Orbiliaceae</taxon>
        <taxon>Orbilia</taxon>
    </lineage>
</organism>
<gene>
    <name evidence="2" type="ORF">TWF970_007284</name>
</gene>
<dbReference type="OrthoDB" id="5354830at2759"/>
<proteinExistence type="predicted"/>
<evidence type="ECO:0000256" key="1">
    <source>
        <dbReference type="SAM" id="MobiDB-lite"/>
    </source>
</evidence>
<dbReference type="EMBL" id="JAABOJ010000004">
    <property type="protein sequence ID" value="KAF3287566.1"/>
    <property type="molecule type" value="Genomic_DNA"/>
</dbReference>
<accession>A0A7C8RKW2</accession>
<feature type="compositionally biased region" description="Polar residues" evidence="1">
    <location>
        <begin position="203"/>
        <end position="213"/>
    </location>
</feature>
<reference evidence="2 3" key="1">
    <citation type="submission" date="2020-01" db="EMBL/GenBank/DDBJ databases">
        <authorList>
            <person name="Palmer J.M."/>
        </authorList>
    </citation>
    <scope>NUCLEOTIDE SEQUENCE [LARGE SCALE GENOMIC DNA]</scope>
    <source>
        <strain evidence="2 3">TWF970</strain>
    </source>
</reference>
<evidence type="ECO:0000313" key="2">
    <source>
        <dbReference type="EMBL" id="KAF3287566.1"/>
    </source>
</evidence>
<dbReference type="AlphaFoldDB" id="A0A7C8RKW2"/>
<feature type="region of interest" description="Disordered" evidence="1">
    <location>
        <begin position="201"/>
        <end position="226"/>
    </location>
</feature>
<comment type="caution">
    <text evidence="2">The sequence shown here is derived from an EMBL/GenBank/DDBJ whole genome shotgun (WGS) entry which is preliminary data.</text>
</comment>
<evidence type="ECO:0000313" key="3">
    <source>
        <dbReference type="Proteomes" id="UP000474640"/>
    </source>
</evidence>
<sequence length="394" mass="45089">MSSSYGIRGHNIFEYNPPYASSPSLYECEDDDEDIDAQIDPNLCNYTCNYTLPSGDLDGGLPITATPQLEQLYYFVCGCCGRPSPKFNDKMITFNRDELEQREDLLLCWECRINCFPGLEKWRFKDIFHRSPGSTLPFDSMIRVLSPRSFHGGKRADWQTREIRPHEHRKHRTAFRRKLIPGIPYIWPLWSVKIGPKKKAGKSTLNQANVSTGGSLGKSLEKPNEESLHTKIPTSKNATEPKIKPYKCVLCLAAFAKPSDFVDHISRYMGRYKSTRCTEEELRDNPPPKSKRLLPSNVFARYEEAKAHFLNTTTFAKYHGDVTADDIQNFIEHDSQDDMLEIGLTEWRNHGKSEIIPAEAIAIGVDEEPIAKPPSFRHTTWQTASQPWNQLPVY</sequence>
<evidence type="ECO:0008006" key="4">
    <source>
        <dbReference type="Google" id="ProtNLM"/>
    </source>
</evidence>
<protein>
    <recommendedName>
        <fullName evidence="4">C2H2-type domain-containing protein</fullName>
    </recommendedName>
</protein>